<sequence length="307" mass="31106">MSRITRTVALGAAAALALSACGGGGDPFTGGSASPGAGGGGDGGGIVVGSANFPESALLAEIYAGALAGAGYQVSTQLNIGSREVYFEQVENGELAVFPEYNGGILFYLDPEATASTTEETNAAIAEVLPDSLEILDSSAAENKDSLTVTAETAEAEDLTTIEDLEGVAQDLTLGAPAEFETRPQGVPGLESTYGLTFAGFTALDPSLIAPALADGDIGVANLFTTDPAIPANGFVVLEDTENLFGAQNVTPLIHSESVDEGAREALNAVSAQLDTETLVSLVGRVVTDREDTAEVAEDWLTSAGLA</sequence>
<dbReference type="Gene3D" id="3.40.190.10">
    <property type="entry name" value="Periplasmic binding protein-like II"/>
    <property type="match status" value="1"/>
</dbReference>
<reference evidence="3 4" key="1">
    <citation type="submission" date="2018-03" db="EMBL/GenBank/DDBJ databases">
        <title>Genomic Encyclopedia of Archaeal and Bacterial Type Strains, Phase II (KMG-II): from individual species to whole genera.</title>
        <authorList>
            <person name="Goeker M."/>
        </authorList>
    </citation>
    <scope>NUCLEOTIDE SEQUENCE [LARGE SCALE GENOMIC DNA]</scope>
    <source>
        <strain evidence="3 4">DSM 45601</strain>
    </source>
</reference>
<dbReference type="PROSITE" id="PS51257">
    <property type="entry name" value="PROKAR_LIPOPROTEIN"/>
    <property type="match status" value="1"/>
</dbReference>
<comment type="caution">
    <text evidence="3">The sequence shown here is derived from an EMBL/GenBank/DDBJ whole genome shotgun (WGS) entry which is preliminary data.</text>
</comment>
<dbReference type="Proteomes" id="UP000237846">
    <property type="component" value="Unassembled WGS sequence"/>
</dbReference>
<dbReference type="Pfam" id="PF04069">
    <property type="entry name" value="OpuAC"/>
    <property type="match status" value="1"/>
</dbReference>
<dbReference type="GO" id="GO:0043190">
    <property type="term" value="C:ATP-binding cassette (ABC) transporter complex"/>
    <property type="evidence" value="ECO:0007669"/>
    <property type="project" value="InterPro"/>
</dbReference>
<dbReference type="GO" id="GO:0022857">
    <property type="term" value="F:transmembrane transporter activity"/>
    <property type="evidence" value="ECO:0007669"/>
    <property type="project" value="InterPro"/>
</dbReference>
<keyword evidence="4" id="KW-1185">Reference proteome</keyword>
<keyword evidence="1" id="KW-0732">Signal</keyword>
<evidence type="ECO:0000313" key="4">
    <source>
        <dbReference type="Proteomes" id="UP000237846"/>
    </source>
</evidence>
<evidence type="ECO:0000259" key="2">
    <source>
        <dbReference type="Pfam" id="PF04069"/>
    </source>
</evidence>
<dbReference type="SUPFAM" id="SSF53850">
    <property type="entry name" value="Periplasmic binding protein-like II"/>
    <property type="match status" value="1"/>
</dbReference>
<dbReference type="OrthoDB" id="9781705at2"/>
<evidence type="ECO:0000256" key="1">
    <source>
        <dbReference type="SAM" id="SignalP"/>
    </source>
</evidence>
<proteinExistence type="predicted"/>
<dbReference type="RefSeq" id="WP_106239024.1">
    <property type="nucleotide sequence ID" value="NZ_PVZC01000001.1"/>
</dbReference>
<dbReference type="AlphaFoldDB" id="A0A2T0QDW5"/>
<dbReference type="InterPro" id="IPR007210">
    <property type="entry name" value="ABC_Gly_betaine_transp_sub-bd"/>
</dbReference>
<feature type="signal peptide" evidence="1">
    <location>
        <begin position="1"/>
        <end position="22"/>
    </location>
</feature>
<dbReference type="EMBL" id="PVZC01000001">
    <property type="protein sequence ID" value="PRY02098.1"/>
    <property type="molecule type" value="Genomic_DNA"/>
</dbReference>
<dbReference type="CDD" id="cd13606">
    <property type="entry name" value="PBP2_ProX_like"/>
    <property type="match status" value="1"/>
</dbReference>
<protein>
    <submittedName>
        <fullName evidence="3">Osmoprotectant transport system substrate-binding protein</fullName>
    </submittedName>
</protein>
<feature type="chain" id="PRO_5039054533" evidence="1">
    <location>
        <begin position="23"/>
        <end position="307"/>
    </location>
</feature>
<organism evidence="3 4">
    <name type="scientific">Allonocardiopsis opalescens</name>
    <dbReference type="NCBI Taxonomy" id="1144618"/>
    <lineage>
        <taxon>Bacteria</taxon>
        <taxon>Bacillati</taxon>
        <taxon>Actinomycetota</taxon>
        <taxon>Actinomycetes</taxon>
        <taxon>Streptosporangiales</taxon>
        <taxon>Allonocardiopsis</taxon>
    </lineage>
</organism>
<gene>
    <name evidence="3" type="ORF">CLV72_101698</name>
</gene>
<accession>A0A2T0QDW5</accession>
<feature type="domain" description="ABC-type glycine betaine transport system substrate-binding" evidence="2">
    <location>
        <begin position="46"/>
        <end position="302"/>
    </location>
</feature>
<evidence type="ECO:0000313" key="3">
    <source>
        <dbReference type="EMBL" id="PRY02098.1"/>
    </source>
</evidence>
<dbReference type="Gene3D" id="3.40.190.120">
    <property type="entry name" value="Osmoprotection protein (prox), domain 2"/>
    <property type="match status" value="1"/>
</dbReference>
<name>A0A2T0QDW5_9ACTN</name>